<proteinExistence type="predicted"/>
<gene>
    <name evidence="2" type="ORF">AB1Y20_007811</name>
</gene>
<name>A0AB34ISN5_PRYPA</name>
<evidence type="ECO:0000313" key="2">
    <source>
        <dbReference type="EMBL" id="KAL1506947.1"/>
    </source>
</evidence>
<sequence length="397" mass="43332">MPVEVKEVEVKEVVKEVAVKEVAVKEVVKQMVVKEAAVKEVEAKEPEESEAVEEVAVKEAVKEVEVMPVEVKEVEVKEVVKEVAVKEVAVKEVVKQMVVKEAAVKEVEAKEVVKEVEVKEAAMKEVEAKEVVKEEVVKEEVVKEVEVKEVSVVEWRHVDRGAGGCERRLLGGRRAAPVGARACRYWEWGTRTGGEAVPRSTLRASHTIRGTTQRSSSAVDTKWCSDEGYFVALQGVYYPSGIYKTFSAELLPYEVTPAIDGTSQSDEKEKAKVVDKEAKGACSKCLKQGNLDPRSWLGDAAGPSVSLRGGYTPPSRCGSWRVVMPRYISARDGSVTFAQQVHVGQTACSRVGWSTCKTRRRARAPKSCASRGFSTLSRASPSFAPRTTGSAASMGCP</sequence>
<feature type="region of interest" description="Disordered" evidence="1">
    <location>
        <begin position="372"/>
        <end position="397"/>
    </location>
</feature>
<dbReference type="Proteomes" id="UP001515480">
    <property type="component" value="Unassembled WGS sequence"/>
</dbReference>
<evidence type="ECO:0000313" key="3">
    <source>
        <dbReference type="Proteomes" id="UP001515480"/>
    </source>
</evidence>
<reference evidence="2 3" key="1">
    <citation type="journal article" date="2024" name="Science">
        <title>Giant polyketide synthase enzymes in the biosynthesis of giant marine polyether toxins.</title>
        <authorList>
            <person name="Fallon T.R."/>
            <person name="Shende V.V."/>
            <person name="Wierzbicki I.H."/>
            <person name="Pendleton A.L."/>
            <person name="Watervoot N.F."/>
            <person name="Auber R.P."/>
            <person name="Gonzalez D.J."/>
            <person name="Wisecaver J.H."/>
            <person name="Moore B.S."/>
        </authorList>
    </citation>
    <scope>NUCLEOTIDE SEQUENCE [LARGE SCALE GENOMIC DNA]</scope>
    <source>
        <strain evidence="2 3">12B1</strain>
    </source>
</reference>
<dbReference type="EMBL" id="JBGBPQ010000018">
    <property type="protein sequence ID" value="KAL1506947.1"/>
    <property type="molecule type" value="Genomic_DNA"/>
</dbReference>
<accession>A0AB34ISN5</accession>
<comment type="caution">
    <text evidence="2">The sequence shown here is derived from an EMBL/GenBank/DDBJ whole genome shotgun (WGS) entry which is preliminary data.</text>
</comment>
<evidence type="ECO:0000256" key="1">
    <source>
        <dbReference type="SAM" id="MobiDB-lite"/>
    </source>
</evidence>
<organism evidence="2 3">
    <name type="scientific">Prymnesium parvum</name>
    <name type="common">Toxic golden alga</name>
    <dbReference type="NCBI Taxonomy" id="97485"/>
    <lineage>
        <taxon>Eukaryota</taxon>
        <taxon>Haptista</taxon>
        <taxon>Haptophyta</taxon>
        <taxon>Prymnesiophyceae</taxon>
        <taxon>Prymnesiales</taxon>
        <taxon>Prymnesiaceae</taxon>
        <taxon>Prymnesium</taxon>
    </lineage>
</organism>
<feature type="compositionally biased region" description="Polar residues" evidence="1">
    <location>
        <begin position="372"/>
        <end position="391"/>
    </location>
</feature>
<dbReference type="AlphaFoldDB" id="A0AB34ISN5"/>
<protein>
    <submittedName>
        <fullName evidence="2">Uncharacterized protein</fullName>
    </submittedName>
</protein>
<keyword evidence="3" id="KW-1185">Reference proteome</keyword>